<feature type="signal peptide" evidence="1">
    <location>
        <begin position="1"/>
        <end position="19"/>
    </location>
</feature>
<gene>
    <name evidence="2" type="ORF">HNQ65_000427</name>
</gene>
<name>A0A7W8DIC3_9BACT</name>
<dbReference type="EMBL" id="JACHIG010000001">
    <property type="protein sequence ID" value="MBB5030873.1"/>
    <property type="molecule type" value="Genomic_DNA"/>
</dbReference>
<dbReference type="RefSeq" id="WP_184337825.1">
    <property type="nucleotide sequence ID" value="NZ_JACHIG010000001.1"/>
</dbReference>
<comment type="caution">
    <text evidence="2">The sequence shown here is derived from an EMBL/GenBank/DDBJ whole genome shotgun (WGS) entry which is preliminary data.</text>
</comment>
<keyword evidence="3" id="KW-1185">Reference proteome</keyword>
<keyword evidence="1" id="KW-0732">Signal</keyword>
<dbReference type="Proteomes" id="UP000590740">
    <property type="component" value="Unassembled WGS sequence"/>
</dbReference>
<reference evidence="2 3" key="1">
    <citation type="submission" date="2020-08" db="EMBL/GenBank/DDBJ databases">
        <title>Genomic Encyclopedia of Type Strains, Phase IV (KMG-IV): sequencing the most valuable type-strain genomes for metagenomic binning, comparative biology and taxonomic classification.</title>
        <authorList>
            <person name="Goeker M."/>
        </authorList>
    </citation>
    <scope>NUCLEOTIDE SEQUENCE [LARGE SCALE GENOMIC DNA]</scope>
    <source>
        <strain evidence="2 3">DSM 12252</strain>
    </source>
</reference>
<accession>A0A7W8DIC3</accession>
<sequence>MIRTLLSAVVLGIALPAVYAQTSPATPAQAVVDKALAAVGGRDKLLKIFRFGETFHFGDKPEPPEGKKRTSRTSVIELPNRWWLGKKERGDEPAKEDVRAWSLDLLVDPKSKFEPIAEITDEGKACEGVQVSGNVTPPMKFYFDKESHLLHRLDWRGDFYRFSDWKEHDGLRYASKTIIFKLKDGKPWFYHEITSMERLTQLPDGLAKP</sequence>
<feature type="chain" id="PRO_5030685385" description="Outer membrane lipoprotein-sorting protein" evidence="1">
    <location>
        <begin position="20"/>
        <end position="209"/>
    </location>
</feature>
<dbReference type="AlphaFoldDB" id="A0A7W8DIC3"/>
<evidence type="ECO:0008006" key="4">
    <source>
        <dbReference type="Google" id="ProtNLM"/>
    </source>
</evidence>
<proteinExistence type="predicted"/>
<protein>
    <recommendedName>
        <fullName evidence="4">Outer membrane lipoprotein-sorting protein</fullName>
    </recommendedName>
</protein>
<evidence type="ECO:0000313" key="2">
    <source>
        <dbReference type="EMBL" id="MBB5030873.1"/>
    </source>
</evidence>
<organism evidence="2 3">
    <name type="scientific">Prosthecobacter vanneervenii</name>
    <dbReference type="NCBI Taxonomy" id="48466"/>
    <lineage>
        <taxon>Bacteria</taxon>
        <taxon>Pseudomonadati</taxon>
        <taxon>Verrucomicrobiota</taxon>
        <taxon>Verrucomicrobiia</taxon>
        <taxon>Verrucomicrobiales</taxon>
        <taxon>Verrucomicrobiaceae</taxon>
        <taxon>Prosthecobacter</taxon>
    </lineage>
</organism>
<evidence type="ECO:0000313" key="3">
    <source>
        <dbReference type="Proteomes" id="UP000590740"/>
    </source>
</evidence>
<evidence type="ECO:0000256" key="1">
    <source>
        <dbReference type="SAM" id="SignalP"/>
    </source>
</evidence>